<dbReference type="PROSITE" id="PS50928">
    <property type="entry name" value="ABC_TM1"/>
    <property type="match status" value="1"/>
</dbReference>
<dbReference type="PANTHER" id="PTHR30151:SF20">
    <property type="entry name" value="ABC TRANSPORTER PERMEASE PROTEIN HI_0355-RELATED"/>
    <property type="match status" value="1"/>
</dbReference>
<dbReference type="Gene3D" id="1.10.3720.10">
    <property type="entry name" value="MetI-like"/>
    <property type="match status" value="1"/>
</dbReference>
<evidence type="ECO:0000256" key="7">
    <source>
        <dbReference type="RuleBase" id="RU363032"/>
    </source>
</evidence>
<sequence length="291" mass="28630">MTASGPPAPDSGASGADVSGTDASGTGASSASASDARVRRAASSASALGARAGPPLAVAVLALVAWWAAARTAAVPDVIFPTPFDVGAALAAHWPALVGAAGVTAATAGLGVGGGALVGVLLAAAMTASETARAVVRPYVVALRVVPVVAVAPLLFRWFGDGVPARALLAGTLAVFPVTIATHQGLAATPDEYLALARSVGASSAAQFLRVRLPAAAPQAFAGLKIAAAAGVVGAVVAEFLTLKAGIGYRVFRASTRLQTARMVAALGVLALLGVAFYLLPALVERRVDRG</sequence>
<dbReference type="GeneID" id="72191046"/>
<dbReference type="InterPro" id="IPR000515">
    <property type="entry name" value="MetI-like"/>
</dbReference>
<keyword evidence="3" id="KW-1003">Cell membrane</keyword>
<evidence type="ECO:0000259" key="9">
    <source>
        <dbReference type="PROSITE" id="PS50928"/>
    </source>
</evidence>
<dbReference type="GO" id="GO:0005886">
    <property type="term" value="C:plasma membrane"/>
    <property type="evidence" value="ECO:0007669"/>
    <property type="project" value="UniProtKB-SubCell"/>
</dbReference>
<keyword evidence="4 7" id="KW-0812">Transmembrane</keyword>
<accession>A0A8U0IG76</accession>
<dbReference type="AlphaFoldDB" id="A0A8U0IG76"/>
<organism evidence="10 11">
    <name type="scientific">Halorussus gelatinilyticus</name>
    <dbReference type="NCBI Taxonomy" id="2937524"/>
    <lineage>
        <taxon>Archaea</taxon>
        <taxon>Methanobacteriati</taxon>
        <taxon>Methanobacteriota</taxon>
        <taxon>Stenosarchaea group</taxon>
        <taxon>Halobacteria</taxon>
        <taxon>Halobacteriales</taxon>
        <taxon>Haladaptataceae</taxon>
        <taxon>Halorussus</taxon>
    </lineage>
</organism>
<keyword evidence="5 7" id="KW-1133">Transmembrane helix</keyword>
<evidence type="ECO:0000313" key="10">
    <source>
        <dbReference type="EMBL" id="UPV99675.1"/>
    </source>
</evidence>
<comment type="similarity">
    <text evidence="7">Belongs to the binding-protein-dependent transport system permease family.</text>
</comment>
<dbReference type="PANTHER" id="PTHR30151">
    <property type="entry name" value="ALKANE SULFONATE ABC TRANSPORTER-RELATED, MEMBRANE SUBUNIT"/>
    <property type="match status" value="1"/>
</dbReference>
<dbReference type="InterPro" id="IPR035906">
    <property type="entry name" value="MetI-like_sf"/>
</dbReference>
<name>A0A8U0IG76_9EURY</name>
<feature type="transmembrane region" description="Helical" evidence="7">
    <location>
        <begin position="220"/>
        <end position="243"/>
    </location>
</feature>
<evidence type="ECO:0000256" key="8">
    <source>
        <dbReference type="SAM" id="MobiDB-lite"/>
    </source>
</evidence>
<evidence type="ECO:0000256" key="2">
    <source>
        <dbReference type="ARBA" id="ARBA00022448"/>
    </source>
</evidence>
<dbReference type="Proteomes" id="UP000830434">
    <property type="component" value="Chromosome"/>
</dbReference>
<dbReference type="RefSeq" id="WP_248654166.1">
    <property type="nucleotide sequence ID" value="NZ_CP096658.1"/>
</dbReference>
<evidence type="ECO:0000256" key="1">
    <source>
        <dbReference type="ARBA" id="ARBA00004651"/>
    </source>
</evidence>
<keyword evidence="6 7" id="KW-0472">Membrane</keyword>
<evidence type="ECO:0000256" key="6">
    <source>
        <dbReference type="ARBA" id="ARBA00023136"/>
    </source>
</evidence>
<dbReference type="GO" id="GO:0055085">
    <property type="term" value="P:transmembrane transport"/>
    <property type="evidence" value="ECO:0007669"/>
    <property type="project" value="InterPro"/>
</dbReference>
<feature type="transmembrane region" description="Helical" evidence="7">
    <location>
        <begin position="139"/>
        <end position="159"/>
    </location>
</feature>
<dbReference type="KEGG" id="haxz:M0R88_14285"/>
<dbReference type="CDD" id="cd06261">
    <property type="entry name" value="TM_PBP2"/>
    <property type="match status" value="1"/>
</dbReference>
<comment type="subcellular location">
    <subcellularLocation>
        <location evidence="1 7">Cell membrane</location>
        <topology evidence="1 7">Multi-pass membrane protein</topology>
    </subcellularLocation>
</comment>
<feature type="domain" description="ABC transmembrane type-1" evidence="9">
    <location>
        <begin position="97"/>
        <end position="281"/>
    </location>
</feature>
<reference evidence="10" key="1">
    <citation type="submission" date="2022-04" db="EMBL/GenBank/DDBJ databases">
        <title>Diverse halophilic archaea isolated from saline environments.</title>
        <authorList>
            <person name="Cui H.-L."/>
        </authorList>
    </citation>
    <scope>NUCLEOTIDE SEQUENCE</scope>
    <source>
        <strain evidence="10">XZYJT40</strain>
    </source>
</reference>
<proteinExistence type="inferred from homology"/>
<dbReference type="EMBL" id="CP096658">
    <property type="protein sequence ID" value="UPV99675.1"/>
    <property type="molecule type" value="Genomic_DNA"/>
</dbReference>
<feature type="transmembrane region" description="Helical" evidence="7">
    <location>
        <begin position="94"/>
        <end position="127"/>
    </location>
</feature>
<feature type="transmembrane region" description="Helical" evidence="7">
    <location>
        <begin position="56"/>
        <end position="74"/>
    </location>
</feature>
<keyword evidence="11" id="KW-1185">Reference proteome</keyword>
<protein>
    <submittedName>
        <fullName evidence="10">ABC transporter permease subunit</fullName>
    </submittedName>
</protein>
<feature type="transmembrane region" description="Helical" evidence="7">
    <location>
        <begin position="264"/>
        <end position="284"/>
    </location>
</feature>
<evidence type="ECO:0000256" key="3">
    <source>
        <dbReference type="ARBA" id="ARBA00022475"/>
    </source>
</evidence>
<evidence type="ECO:0000313" key="11">
    <source>
        <dbReference type="Proteomes" id="UP000830434"/>
    </source>
</evidence>
<dbReference type="SUPFAM" id="SSF161098">
    <property type="entry name" value="MetI-like"/>
    <property type="match status" value="1"/>
</dbReference>
<dbReference type="Pfam" id="PF00528">
    <property type="entry name" value="BPD_transp_1"/>
    <property type="match status" value="1"/>
</dbReference>
<feature type="compositionally biased region" description="Low complexity" evidence="8">
    <location>
        <begin position="18"/>
        <end position="33"/>
    </location>
</feature>
<evidence type="ECO:0000256" key="5">
    <source>
        <dbReference type="ARBA" id="ARBA00022989"/>
    </source>
</evidence>
<feature type="region of interest" description="Disordered" evidence="8">
    <location>
        <begin position="1"/>
        <end position="33"/>
    </location>
</feature>
<keyword evidence="2 7" id="KW-0813">Transport</keyword>
<evidence type="ECO:0000256" key="4">
    <source>
        <dbReference type="ARBA" id="ARBA00022692"/>
    </source>
</evidence>
<gene>
    <name evidence="10" type="ORF">M0R88_14285</name>
</gene>